<sequence>MVTAKQRQEFRIKLQKRARRRAEKKIESLEEEKHFKEKEISNLQSLCEDKGATEQEIGFCKPRKRNMAQKNTSAGLSSIASLSLGFTMSMHMSGGSSFMNNAAPGALENRRLSSMGPDAFPGLPMLMGGPCPTGRGTRRTSVSAKTPADSVGAKVTGRTSMERVVEETNGDGNATSTPTTGSDVIQREVVEEVMTTEMMTVEEGDEVQPETDSAESVDDDVTSLVSACHVTQTPEPNGDAPHLRTDDVKRPSCDTSSNPDISNGTANGTSRDPANGEYGGKPAVPPRAAVVAMEIPNGPVAIATGTGVEGCPLETNADHITWYNRPTPDAEGDRDSTCSEPSELASEQQQQHVDVTSPSTSLASGSNHSASPTKMTEDRCTPSPNSSSS</sequence>
<evidence type="ECO:0000256" key="2">
    <source>
        <dbReference type="ARBA" id="ARBA00022448"/>
    </source>
</evidence>
<proteinExistence type="predicted"/>
<keyword evidence="2" id="KW-0813">Transport</keyword>
<comment type="subcellular location">
    <subcellularLocation>
        <location evidence="1">Cell membrane</location>
        <topology evidence="1">Multi-pass membrane protein</topology>
    </subcellularLocation>
</comment>
<dbReference type="GO" id="GO:0034702">
    <property type="term" value="C:monoatomic ion channel complex"/>
    <property type="evidence" value="ECO:0007669"/>
    <property type="project" value="UniProtKB-KW"/>
</dbReference>
<comment type="caution">
    <text evidence="9">The sequence shown here is derived from an EMBL/GenBank/DDBJ whole genome shotgun (WGS) entry which is preliminary data.</text>
</comment>
<name>A0AAD9JY93_9ANNE</name>
<feature type="compositionally biased region" description="Acidic residues" evidence="8">
    <location>
        <begin position="200"/>
        <end position="221"/>
    </location>
</feature>
<keyword evidence="6" id="KW-0407">Ion channel</keyword>
<evidence type="ECO:0000256" key="8">
    <source>
        <dbReference type="SAM" id="MobiDB-lite"/>
    </source>
</evidence>
<keyword evidence="3" id="KW-1003">Cell membrane</keyword>
<dbReference type="EMBL" id="JAODUP010000121">
    <property type="protein sequence ID" value="KAK2161121.1"/>
    <property type="molecule type" value="Genomic_DNA"/>
</dbReference>
<evidence type="ECO:0000256" key="5">
    <source>
        <dbReference type="ARBA" id="ARBA00023065"/>
    </source>
</evidence>
<keyword evidence="10" id="KW-1185">Reference proteome</keyword>
<dbReference type="AlphaFoldDB" id="A0AAD9JY93"/>
<keyword evidence="5" id="KW-0406">Ion transport</keyword>
<keyword evidence="7" id="KW-0175">Coiled coil</keyword>
<feature type="compositionally biased region" description="Polar residues" evidence="8">
    <location>
        <begin position="253"/>
        <end position="272"/>
    </location>
</feature>
<evidence type="ECO:0000256" key="4">
    <source>
        <dbReference type="ARBA" id="ARBA00022882"/>
    </source>
</evidence>
<evidence type="ECO:0000256" key="1">
    <source>
        <dbReference type="ARBA" id="ARBA00004651"/>
    </source>
</evidence>
<protein>
    <submittedName>
        <fullName evidence="9">Uncharacterized protein</fullName>
    </submittedName>
</protein>
<dbReference type="Proteomes" id="UP001208570">
    <property type="component" value="Unassembled WGS sequence"/>
</dbReference>
<dbReference type="PANTHER" id="PTHR46480">
    <property type="entry name" value="F20B24.22"/>
    <property type="match status" value="1"/>
</dbReference>
<dbReference type="InterPro" id="IPR031846">
    <property type="entry name" value="Hvcn1"/>
</dbReference>
<feature type="coiled-coil region" evidence="7">
    <location>
        <begin position="12"/>
        <end position="46"/>
    </location>
</feature>
<feature type="compositionally biased region" description="Basic and acidic residues" evidence="8">
    <location>
        <begin position="241"/>
        <end position="252"/>
    </location>
</feature>
<evidence type="ECO:0000313" key="9">
    <source>
        <dbReference type="EMBL" id="KAK2161121.1"/>
    </source>
</evidence>
<feature type="region of interest" description="Disordered" evidence="8">
    <location>
        <begin position="200"/>
        <end position="282"/>
    </location>
</feature>
<feature type="compositionally biased region" description="Polar residues" evidence="8">
    <location>
        <begin position="223"/>
        <end position="235"/>
    </location>
</feature>
<feature type="region of interest" description="Disordered" evidence="8">
    <location>
        <begin position="321"/>
        <end position="389"/>
    </location>
</feature>
<feature type="compositionally biased region" description="Polar residues" evidence="8">
    <location>
        <begin position="345"/>
        <end position="374"/>
    </location>
</feature>
<gene>
    <name evidence="9" type="ORF">LSH36_121g12004</name>
</gene>
<dbReference type="PANTHER" id="PTHR46480:SF1">
    <property type="entry name" value="VOLTAGE-GATED HYDROGEN CHANNEL 1"/>
    <property type="match status" value="1"/>
</dbReference>
<organism evidence="9 10">
    <name type="scientific">Paralvinella palmiformis</name>
    <dbReference type="NCBI Taxonomy" id="53620"/>
    <lineage>
        <taxon>Eukaryota</taxon>
        <taxon>Metazoa</taxon>
        <taxon>Spiralia</taxon>
        <taxon>Lophotrochozoa</taxon>
        <taxon>Annelida</taxon>
        <taxon>Polychaeta</taxon>
        <taxon>Sedentaria</taxon>
        <taxon>Canalipalpata</taxon>
        <taxon>Terebellida</taxon>
        <taxon>Terebelliformia</taxon>
        <taxon>Alvinellidae</taxon>
        <taxon>Paralvinella</taxon>
    </lineage>
</organism>
<keyword evidence="3" id="KW-0472">Membrane</keyword>
<evidence type="ECO:0000256" key="7">
    <source>
        <dbReference type="SAM" id="Coils"/>
    </source>
</evidence>
<dbReference type="GO" id="GO:0030171">
    <property type="term" value="F:voltage-gated proton channel activity"/>
    <property type="evidence" value="ECO:0007669"/>
    <property type="project" value="InterPro"/>
</dbReference>
<dbReference type="GO" id="GO:0005886">
    <property type="term" value="C:plasma membrane"/>
    <property type="evidence" value="ECO:0007669"/>
    <property type="project" value="UniProtKB-SubCell"/>
</dbReference>
<evidence type="ECO:0000256" key="6">
    <source>
        <dbReference type="ARBA" id="ARBA00023303"/>
    </source>
</evidence>
<evidence type="ECO:0000313" key="10">
    <source>
        <dbReference type="Proteomes" id="UP001208570"/>
    </source>
</evidence>
<accession>A0AAD9JY93</accession>
<reference evidence="9" key="1">
    <citation type="journal article" date="2023" name="Mol. Biol. Evol.">
        <title>Third-Generation Sequencing Reveals the Adaptive Role of the Epigenome in Three Deep-Sea Polychaetes.</title>
        <authorList>
            <person name="Perez M."/>
            <person name="Aroh O."/>
            <person name="Sun Y."/>
            <person name="Lan Y."/>
            <person name="Juniper S.K."/>
            <person name="Young C.R."/>
            <person name="Angers B."/>
            <person name="Qian P.Y."/>
        </authorList>
    </citation>
    <scope>NUCLEOTIDE SEQUENCE</scope>
    <source>
        <strain evidence="9">P08H-3</strain>
    </source>
</reference>
<keyword evidence="4" id="KW-0851">Voltage-gated channel</keyword>
<feature type="region of interest" description="Disordered" evidence="8">
    <location>
        <begin position="134"/>
        <end position="156"/>
    </location>
</feature>
<evidence type="ECO:0000256" key="3">
    <source>
        <dbReference type="ARBA" id="ARBA00022475"/>
    </source>
</evidence>